<proteinExistence type="predicted"/>
<dbReference type="OrthoDB" id="410592at2759"/>
<feature type="transmembrane region" description="Helical" evidence="1">
    <location>
        <begin position="6"/>
        <end position="28"/>
    </location>
</feature>
<dbReference type="AlphaFoldDB" id="A0A0L8HIX2"/>
<sequence length="61" mass="6871">MLIGGIIGGILAVGVLLLLLWKCVSMSLDHREMERFKKERTSAVWNTVSILFKIHFTVVVT</sequence>
<reference evidence="2" key="1">
    <citation type="submission" date="2015-07" db="EMBL/GenBank/DDBJ databases">
        <title>MeaNS - Measles Nucleotide Surveillance Program.</title>
        <authorList>
            <person name="Tran T."/>
            <person name="Druce J."/>
        </authorList>
    </citation>
    <scope>NUCLEOTIDE SEQUENCE</scope>
    <source>
        <strain evidence="2">UCB-OBI-ISO-001</strain>
        <tissue evidence="2">Gonad</tissue>
    </source>
</reference>
<accession>A0A0L8HIX2</accession>
<gene>
    <name evidence="2" type="ORF">OCBIM_22013676mg</name>
</gene>
<evidence type="ECO:0000256" key="1">
    <source>
        <dbReference type="SAM" id="Phobius"/>
    </source>
</evidence>
<keyword evidence="1" id="KW-0812">Transmembrane</keyword>
<dbReference type="Gene3D" id="1.20.5.100">
    <property type="entry name" value="Cytochrome c1, transmembrane anchor, C-terminal"/>
    <property type="match status" value="1"/>
</dbReference>
<keyword evidence="1" id="KW-0472">Membrane</keyword>
<organism evidence="2">
    <name type="scientific">Octopus bimaculoides</name>
    <name type="common">California two-spotted octopus</name>
    <dbReference type="NCBI Taxonomy" id="37653"/>
    <lineage>
        <taxon>Eukaryota</taxon>
        <taxon>Metazoa</taxon>
        <taxon>Spiralia</taxon>
        <taxon>Lophotrochozoa</taxon>
        <taxon>Mollusca</taxon>
        <taxon>Cephalopoda</taxon>
        <taxon>Coleoidea</taxon>
        <taxon>Octopodiformes</taxon>
        <taxon>Octopoda</taxon>
        <taxon>Incirrata</taxon>
        <taxon>Octopodidae</taxon>
        <taxon>Octopus</taxon>
    </lineage>
</organism>
<protein>
    <submittedName>
        <fullName evidence="2">Uncharacterized protein</fullName>
    </submittedName>
</protein>
<name>A0A0L8HIX2_OCTBM</name>
<keyword evidence="1" id="KW-1133">Transmembrane helix</keyword>
<dbReference type="STRING" id="37653.A0A0L8HIX2"/>
<evidence type="ECO:0000313" key="2">
    <source>
        <dbReference type="EMBL" id="KOF89079.1"/>
    </source>
</evidence>
<dbReference type="EMBL" id="KQ418044">
    <property type="protein sequence ID" value="KOF89079.1"/>
    <property type="molecule type" value="Genomic_DNA"/>
</dbReference>